<dbReference type="AlphaFoldDB" id="A0AAI8Z945"/>
<dbReference type="Pfam" id="PF04082">
    <property type="entry name" value="Fungal_trans"/>
    <property type="match status" value="1"/>
</dbReference>
<proteinExistence type="predicted"/>
<dbReference type="GO" id="GO:0005634">
    <property type="term" value="C:nucleus"/>
    <property type="evidence" value="ECO:0007669"/>
    <property type="project" value="UniProtKB-SubCell"/>
</dbReference>
<keyword evidence="3" id="KW-0238">DNA-binding</keyword>
<keyword evidence="7" id="KW-1133">Transmembrane helix</keyword>
<evidence type="ECO:0000256" key="1">
    <source>
        <dbReference type="ARBA" id="ARBA00004123"/>
    </source>
</evidence>
<accession>A0AAI8Z945</accession>
<evidence type="ECO:0000256" key="7">
    <source>
        <dbReference type="SAM" id="Phobius"/>
    </source>
</evidence>
<evidence type="ECO:0000313" key="10">
    <source>
        <dbReference type="Proteomes" id="UP001296104"/>
    </source>
</evidence>
<keyword evidence="7" id="KW-0812">Transmembrane</keyword>
<keyword evidence="2" id="KW-0805">Transcription regulation</keyword>
<keyword evidence="10" id="KW-1185">Reference proteome</keyword>
<keyword evidence="7" id="KW-0472">Membrane</keyword>
<evidence type="ECO:0000256" key="2">
    <source>
        <dbReference type="ARBA" id="ARBA00023015"/>
    </source>
</evidence>
<comment type="caution">
    <text evidence="9">The sequence shown here is derived from an EMBL/GenBank/DDBJ whole genome shotgun (WGS) entry which is preliminary data.</text>
</comment>
<feature type="transmembrane region" description="Helical" evidence="7">
    <location>
        <begin position="470"/>
        <end position="489"/>
    </location>
</feature>
<organism evidence="9 10">
    <name type="scientific">Lecanosticta acicola</name>
    <dbReference type="NCBI Taxonomy" id="111012"/>
    <lineage>
        <taxon>Eukaryota</taxon>
        <taxon>Fungi</taxon>
        <taxon>Dikarya</taxon>
        <taxon>Ascomycota</taxon>
        <taxon>Pezizomycotina</taxon>
        <taxon>Dothideomycetes</taxon>
        <taxon>Dothideomycetidae</taxon>
        <taxon>Mycosphaerellales</taxon>
        <taxon>Mycosphaerellaceae</taxon>
        <taxon>Lecanosticta</taxon>
    </lineage>
</organism>
<evidence type="ECO:0000259" key="8">
    <source>
        <dbReference type="SMART" id="SM00906"/>
    </source>
</evidence>
<feature type="domain" description="Xylanolytic transcriptional activator regulatory" evidence="8">
    <location>
        <begin position="246"/>
        <end position="322"/>
    </location>
</feature>
<dbReference type="GO" id="GO:0008270">
    <property type="term" value="F:zinc ion binding"/>
    <property type="evidence" value="ECO:0007669"/>
    <property type="project" value="InterPro"/>
</dbReference>
<dbReference type="GO" id="GO:0045944">
    <property type="term" value="P:positive regulation of transcription by RNA polymerase II"/>
    <property type="evidence" value="ECO:0007669"/>
    <property type="project" value="TreeGrafter"/>
</dbReference>
<feature type="compositionally biased region" description="Basic and acidic residues" evidence="6">
    <location>
        <begin position="1"/>
        <end position="11"/>
    </location>
</feature>
<keyword evidence="4" id="KW-0804">Transcription</keyword>
<dbReference type="CDD" id="cd12148">
    <property type="entry name" value="fungal_TF_MHR"/>
    <property type="match status" value="1"/>
</dbReference>
<evidence type="ECO:0000256" key="5">
    <source>
        <dbReference type="ARBA" id="ARBA00023242"/>
    </source>
</evidence>
<evidence type="ECO:0000313" key="9">
    <source>
        <dbReference type="EMBL" id="CAK4034698.1"/>
    </source>
</evidence>
<evidence type="ECO:0000256" key="4">
    <source>
        <dbReference type="ARBA" id="ARBA00023163"/>
    </source>
</evidence>
<dbReference type="InterPro" id="IPR051711">
    <property type="entry name" value="Stress_Response_Reg"/>
</dbReference>
<dbReference type="PANTHER" id="PTHR47540">
    <property type="entry name" value="THIAMINE REPRESSIBLE GENES REGULATORY PROTEIN THI5"/>
    <property type="match status" value="1"/>
</dbReference>
<dbReference type="EMBL" id="CAVMBE010000130">
    <property type="protein sequence ID" value="CAK4034698.1"/>
    <property type="molecule type" value="Genomic_DNA"/>
</dbReference>
<reference evidence="9" key="1">
    <citation type="submission" date="2023-11" db="EMBL/GenBank/DDBJ databases">
        <authorList>
            <person name="Alioto T."/>
            <person name="Alioto T."/>
            <person name="Gomez Garrido J."/>
        </authorList>
    </citation>
    <scope>NUCLEOTIDE SEQUENCE</scope>
</reference>
<dbReference type="PANTHER" id="PTHR47540:SF3">
    <property type="entry name" value="ZN(II)2CYS6 TRANSCRIPTION FACTOR (EUROFUNG)"/>
    <property type="match status" value="1"/>
</dbReference>
<comment type="subcellular location">
    <subcellularLocation>
        <location evidence="1">Nucleus</location>
    </subcellularLocation>
</comment>
<dbReference type="InterPro" id="IPR007219">
    <property type="entry name" value="XnlR_reg_dom"/>
</dbReference>
<evidence type="ECO:0000256" key="6">
    <source>
        <dbReference type="SAM" id="MobiDB-lite"/>
    </source>
</evidence>
<dbReference type="SMART" id="SM00906">
    <property type="entry name" value="Fungal_trans"/>
    <property type="match status" value="1"/>
</dbReference>
<keyword evidence="5" id="KW-0539">Nucleus</keyword>
<dbReference type="GO" id="GO:0006351">
    <property type="term" value="P:DNA-templated transcription"/>
    <property type="evidence" value="ECO:0007669"/>
    <property type="project" value="InterPro"/>
</dbReference>
<gene>
    <name evidence="9" type="ORF">LECACI_7A009856</name>
</gene>
<evidence type="ECO:0000256" key="3">
    <source>
        <dbReference type="ARBA" id="ARBA00023125"/>
    </source>
</evidence>
<dbReference type="GO" id="GO:0043565">
    <property type="term" value="F:sequence-specific DNA binding"/>
    <property type="evidence" value="ECO:0007669"/>
    <property type="project" value="TreeGrafter"/>
</dbReference>
<name>A0AAI8Z945_9PEZI</name>
<feature type="region of interest" description="Disordered" evidence="6">
    <location>
        <begin position="1"/>
        <end position="51"/>
    </location>
</feature>
<protein>
    <submittedName>
        <fullName evidence="9">Fungal specific transcription factor domain-containing</fullName>
    </submittedName>
</protein>
<sequence>MPAAQAERESGPSDETPDASLSHEEYNNSYSLAAHSNGESHSRTSRAASPDGGSLFAGQYLGPASPYNFLRRAWQRFERDDFKADFVGAASEDLNPTESIFSYGDRNVPKPDRRVEGFRLPDRSSTALLTSQYFDLAMPTYRFLHAGTVRRWLEDYHRQESSPDQALLLPVQQAIVCMVLATARLFHADSNGVMRPDQQSWEDSERLFEVAQAKLRAERGKARLESVQARLVSCLHLLHTHRPNEAWYKFGTTVQLCMALGIHRAATLGPPAHHDPVNRECRRRTFWAASTLDTYLSAMLGRPPMIHLDDIDQRLPEAIDDEDLSSSDGATPERPVRDSVIKAAILHAQIERIVKKASREQYSAQRKTSREKLEAATSLNAETAAWRASLPVVLSGAIHPSSLIPTFRRQITVLQLAHAHALMLINRPSLLLDTGQVDLKEAQVDACISAAKSTLDTILAAGLGTHIFQVFWYTQFVGFNALSIVYVWLMQRKQGRLPETQGIEEDELLQLAESVQKDLIEASRTNAPSLRYSIVLEELHQEVQRMNSKPPQRLSHLSTILETHSGGPSQPSPNPMGVEEIVESVEAGAEDPLMEALARDFPLDPDLWLALDSFPFSDLGQIE</sequence>
<dbReference type="Proteomes" id="UP001296104">
    <property type="component" value="Unassembled WGS sequence"/>
</dbReference>